<reference evidence="1 2" key="1">
    <citation type="journal article" date="2016" name="Nat. Commun.">
        <title>Thousands of microbial genomes shed light on interconnected biogeochemical processes in an aquifer system.</title>
        <authorList>
            <person name="Anantharaman K."/>
            <person name="Brown C.T."/>
            <person name="Hug L.A."/>
            <person name="Sharon I."/>
            <person name="Castelle C.J."/>
            <person name="Probst A.J."/>
            <person name="Thomas B.C."/>
            <person name="Singh A."/>
            <person name="Wilkins M.J."/>
            <person name="Karaoz U."/>
            <person name="Brodie E.L."/>
            <person name="Williams K.H."/>
            <person name="Hubbard S.S."/>
            <person name="Banfield J.F."/>
        </authorList>
    </citation>
    <scope>NUCLEOTIDE SEQUENCE [LARGE SCALE GENOMIC DNA]</scope>
</reference>
<evidence type="ECO:0000313" key="1">
    <source>
        <dbReference type="EMBL" id="OGH84918.1"/>
    </source>
</evidence>
<dbReference type="EMBL" id="MFQW01000057">
    <property type="protein sequence ID" value="OGH84918.1"/>
    <property type="molecule type" value="Genomic_DNA"/>
</dbReference>
<comment type="caution">
    <text evidence="1">The sequence shown here is derived from an EMBL/GenBank/DDBJ whole genome shotgun (WGS) entry which is preliminary data.</text>
</comment>
<sequence>MSKVIYIIPGFGQNTKMKGYTELIKFFKTKKFKVVPIKITWKHKVMSDYVTEFQTQLIHKKEDDVYLFGFSFGAMIAFISADKIKPKDLLLASLSPYFKEDLKYNRPAWSKYLGKKRMKDFENFSFNKLSKIINCKTFLFAGEKEVKELFRTVNDAHKKLNKSELVIIKNAEHDISKKEYIGELKEVINKL</sequence>
<gene>
    <name evidence="1" type="ORF">A2493_00390</name>
</gene>
<dbReference type="SUPFAM" id="SSF53474">
    <property type="entry name" value="alpha/beta-Hydrolases"/>
    <property type="match status" value="1"/>
</dbReference>
<protein>
    <submittedName>
        <fullName evidence="1">Uncharacterized protein</fullName>
    </submittedName>
</protein>
<dbReference type="Gene3D" id="3.40.50.1820">
    <property type="entry name" value="alpha/beta hydrolase"/>
    <property type="match status" value="1"/>
</dbReference>
<dbReference type="InterPro" id="IPR029058">
    <property type="entry name" value="AB_hydrolase_fold"/>
</dbReference>
<accession>A0A1F6NM37</accession>
<dbReference type="AlphaFoldDB" id="A0A1F6NM37"/>
<proteinExistence type="predicted"/>
<dbReference type="Proteomes" id="UP000178349">
    <property type="component" value="Unassembled WGS sequence"/>
</dbReference>
<name>A0A1F6NM37_9BACT</name>
<organism evidence="1 2">
    <name type="scientific">Candidatus Magasanikbacteria bacterium RIFOXYC12_FULL_33_11</name>
    <dbReference type="NCBI Taxonomy" id="1798701"/>
    <lineage>
        <taxon>Bacteria</taxon>
        <taxon>Candidatus Magasanikiibacteriota</taxon>
    </lineage>
</organism>
<evidence type="ECO:0000313" key="2">
    <source>
        <dbReference type="Proteomes" id="UP000178349"/>
    </source>
</evidence>